<evidence type="ECO:0000313" key="9">
    <source>
        <dbReference type="Proteomes" id="UP001162029"/>
    </source>
</evidence>
<dbReference type="GO" id="GO:0000785">
    <property type="term" value="C:chromatin"/>
    <property type="evidence" value="ECO:0007669"/>
    <property type="project" value="TreeGrafter"/>
</dbReference>
<evidence type="ECO:0000256" key="3">
    <source>
        <dbReference type="ARBA" id="ARBA00022737"/>
    </source>
</evidence>
<name>A0AAV0VAJ7_9STRA</name>
<evidence type="ECO:0000256" key="4">
    <source>
        <dbReference type="ARBA" id="ARBA00022853"/>
    </source>
</evidence>
<dbReference type="GO" id="GO:0031491">
    <property type="term" value="F:nucleosome binding"/>
    <property type="evidence" value="ECO:0007669"/>
    <property type="project" value="TreeGrafter"/>
</dbReference>
<dbReference type="AlphaFoldDB" id="A0AAV0VAJ7"/>
<organism evidence="8 9">
    <name type="scientific">Peronospora destructor</name>
    <dbReference type="NCBI Taxonomy" id="86335"/>
    <lineage>
        <taxon>Eukaryota</taxon>
        <taxon>Sar</taxon>
        <taxon>Stramenopiles</taxon>
        <taxon>Oomycota</taxon>
        <taxon>Peronosporomycetes</taxon>
        <taxon>Peronosporales</taxon>
        <taxon>Peronosporaceae</taxon>
        <taxon>Peronospora</taxon>
    </lineage>
</organism>
<feature type="domain" description="Protein HIRA-like C-terminal" evidence="7">
    <location>
        <begin position="197"/>
        <end position="374"/>
    </location>
</feature>
<comment type="subcellular location">
    <subcellularLocation>
        <location evidence="1">Nucleus</location>
    </subcellularLocation>
</comment>
<evidence type="ECO:0000256" key="2">
    <source>
        <dbReference type="ARBA" id="ARBA00022574"/>
    </source>
</evidence>
<keyword evidence="3" id="KW-0677">Repeat</keyword>
<evidence type="ECO:0000256" key="5">
    <source>
        <dbReference type="ARBA" id="ARBA00023242"/>
    </source>
</evidence>
<protein>
    <recommendedName>
        <fullName evidence="7">Protein HIRA-like C-terminal domain-containing protein</fullName>
    </recommendedName>
</protein>
<dbReference type="PANTHER" id="PTHR13831">
    <property type="entry name" value="MEMBER OF THE HIR1 FAMILY OF WD-REPEAT PROTEINS"/>
    <property type="match status" value="1"/>
</dbReference>
<dbReference type="Proteomes" id="UP001162029">
    <property type="component" value="Unassembled WGS sequence"/>
</dbReference>
<dbReference type="GO" id="GO:0006338">
    <property type="term" value="P:chromatin remodeling"/>
    <property type="evidence" value="ECO:0007669"/>
    <property type="project" value="InterPro"/>
</dbReference>
<accession>A0AAV0VAJ7</accession>
<dbReference type="GO" id="GO:0006351">
    <property type="term" value="P:DNA-templated transcription"/>
    <property type="evidence" value="ECO:0007669"/>
    <property type="project" value="InterPro"/>
</dbReference>
<evidence type="ECO:0000313" key="8">
    <source>
        <dbReference type="EMBL" id="CAI5745368.1"/>
    </source>
</evidence>
<reference evidence="8" key="1">
    <citation type="submission" date="2022-12" db="EMBL/GenBank/DDBJ databases">
        <authorList>
            <person name="Webb A."/>
        </authorList>
    </citation>
    <scope>NUCLEOTIDE SEQUENCE</scope>
    <source>
        <strain evidence="8">Pd1</strain>
    </source>
</reference>
<dbReference type="Pfam" id="PF07569">
    <property type="entry name" value="Hira"/>
    <property type="match status" value="1"/>
</dbReference>
<dbReference type="GO" id="GO:0005634">
    <property type="term" value="C:nucleus"/>
    <property type="evidence" value="ECO:0007669"/>
    <property type="project" value="UniProtKB-SubCell"/>
</dbReference>
<sequence>MALTTEKEVRVVCAINDSPTFESDTALSCSETTGLIPKENSAVTTTNDAPPKSLKTEGKKNGSDGTSLKRKRESDRPITQGIAVVAKSREVVARAPKLLHESTSAGMTSRGQLLPEFPVRLLFTVEIDTKTQSSIPGSRLNDNTRRLMSSKVVIEVTVHNLKNSRARRNHKVRSMGNARYCAIGIHNGDLLVLSSNGRRLFPCIALGSAISVMECSKNESPYLLVILGTGELKVWDLAHRKLVLSSSIETITTITPEEDRKLTLLRLLSYTFDSAMSSWMRVADDSFVYSDFASVLPTDAVTVKSVPVGPLRQLQNASCYGRIPRGIASAMLSGMSDPLMQRNVTRSHLEHQVAAAIVLKSATEYCYWIQAYARVSDT</sequence>
<proteinExistence type="predicted"/>
<dbReference type="InterPro" id="IPR011494">
    <property type="entry name" value="HIRA-like_C"/>
</dbReference>
<dbReference type="InterPro" id="IPR031120">
    <property type="entry name" value="HIR1-like"/>
</dbReference>
<keyword evidence="9" id="KW-1185">Reference proteome</keyword>
<keyword evidence="2" id="KW-0853">WD repeat</keyword>
<comment type="caution">
    <text evidence="8">The sequence shown here is derived from an EMBL/GenBank/DDBJ whole genome shotgun (WGS) entry which is preliminary data.</text>
</comment>
<keyword evidence="4" id="KW-0156">Chromatin regulator</keyword>
<evidence type="ECO:0000259" key="7">
    <source>
        <dbReference type="Pfam" id="PF07569"/>
    </source>
</evidence>
<gene>
    <name evidence="8" type="ORF">PDE001_LOCUS10452</name>
</gene>
<dbReference type="EMBL" id="CANTFM010002274">
    <property type="protein sequence ID" value="CAI5745368.1"/>
    <property type="molecule type" value="Genomic_DNA"/>
</dbReference>
<feature type="region of interest" description="Disordered" evidence="6">
    <location>
        <begin position="36"/>
        <end position="80"/>
    </location>
</feature>
<dbReference type="GO" id="GO:0000417">
    <property type="term" value="C:HIR complex"/>
    <property type="evidence" value="ECO:0007669"/>
    <property type="project" value="TreeGrafter"/>
</dbReference>
<dbReference type="GO" id="GO:0006355">
    <property type="term" value="P:regulation of DNA-templated transcription"/>
    <property type="evidence" value="ECO:0007669"/>
    <property type="project" value="InterPro"/>
</dbReference>
<dbReference type="PANTHER" id="PTHR13831:SF0">
    <property type="entry name" value="PROTEIN HIRA"/>
    <property type="match status" value="1"/>
</dbReference>
<evidence type="ECO:0000256" key="6">
    <source>
        <dbReference type="SAM" id="MobiDB-lite"/>
    </source>
</evidence>
<keyword evidence="5" id="KW-0539">Nucleus</keyword>
<evidence type="ECO:0000256" key="1">
    <source>
        <dbReference type="ARBA" id="ARBA00004123"/>
    </source>
</evidence>